<sequence>MPPGYLKSTTSSLAKTRTAPPIDTAATQRKLADAARLRSEQGSGRATRAAEYNSKVKEQSEKTLRARDAQALPPSQGHAKSSPHRQPVRQSTSARSPDSKRAAGSPQPKPARHRPEQPATVSLSSSAEPQPIARPTSQASAAGASSAAAAPQQKASDVAHGAGEARMRPERKNVRQTVTVHAVSRPLKAFERAAAVERAAALSVERLDVPSPDSHAAAVHPLPATETERPSHPVRESQHAERSSSAATPSSSRLKTPDEPWSEEAHRTTLKELARTGRWSEALSCLVVGLPPQHQDDEFFSRALTVCFAVAQDKIQAFAAAVLDHATLTQDQKQELLTALGHALDGPEMKEESRRQVKGAIDKTAAAVRPAYFSAFEKARQWYRWEPEKAAAPPERKYS</sequence>
<keyword evidence="3" id="KW-1185">Reference proteome</keyword>
<gene>
    <name evidence="2" type="ORF">JI739_10855</name>
</gene>
<protein>
    <submittedName>
        <fullName evidence="2">Uncharacterized protein</fullName>
    </submittedName>
</protein>
<dbReference type="EMBL" id="JAEQNA010000003">
    <property type="protein sequence ID" value="MBL0420844.1"/>
    <property type="molecule type" value="Genomic_DNA"/>
</dbReference>
<reference evidence="2" key="1">
    <citation type="submission" date="2021-01" db="EMBL/GenBank/DDBJ databases">
        <title>Ramlibacter sp. strain AW1 16S ribosomal RNA gene Genome sequencing and assembly.</title>
        <authorList>
            <person name="Kang M."/>
        </authorList>
    </citation>
    <scope>NUCLEOTIDE SEQUENCE</scope>
    <source>
        <strain evidence="2">AW1</strain>
    </source>
</reference>
<dbReference type="AlphaFoldDB" id="A0A937D1S8"/>
<feature type="region of interest" description="Disordered" evidence="1">
    <location>
        <begin position="210"/>
        <end position="266"/>
    </location>
</feature>
<feature type="compositionally biased region" description="Polar residues" evidence="1">
    <location>
        <begin position="119"/>
        <end position="128"/>
    </location>
</feature>
<evidence type="ECO:0000313" key="2">
    <source>
        <dbReference type="EMBL" id="MBL0420844.1"/>
    </source>
</evidence>
<comment type="caution">
    <text evidence="2">The sequence shown here is derived from an EMBL/GenBank/DDBJ whole genome shotgun (WGS) entry which is preliminary data.</text>
</comment>
<evidence type="ECO:0000256" key="1">
    <source>
        <dbReference type="SAM" id="MobiDB-lite"/>
    </source>
</evidence>
<name>A0A937D1S8_9BURK</name>
<feature type="compositionally biased region" description="Basic and acidic residues" evidence="1">
    <location>
        <begin position="255"/>
        <end position="266"/>
    </location>
</feature>
<feature type="compositionally biased region" description="Basic and acidic residues" evidence="1">
    <location>
        <begin position="30"/>
        <end position="39"/>
    </location>
</feature>
<proteinExistence type="predicted"/>
<dbReference type="Proteomes" id="UP000613011">
    <property type="component" value="Unassembled WGS sequence"/>
</dbReference>
<feature type="compositionally biased region" description="Basic and acidic residues" evidence="1">
    <location>
        <begin position="226"/>
        <end position="242"/>
    </location>
</feature>
<feature type="compositionally biased region" description="Basic and acidic residues" evidence="1">
    <location>
        <begin position="163"/>
        <end position="173"/>
    </location>
</feature>
<feature type="region of interest" description="Disordered" evidence="1">
    <location>
        <begin position="1"/>
        <end position="187"/>
    </location>
</feature>
<feature type="compositionally biased region" description="Low complexity" evidence="1">
    <location>
        <begin position="137"/>
        <end position="156"/>
    </location>
</feature>
<dbReference type="RefSeq" id="WP_201683915.1">
    <property type="nucleotide sequence ID" value="NZ_JAEQNA010000003.1"/>
</dbReference>
<accession>A0A937D1S8</accession>
<organism evidence="2 3">
    <name type="scientific">Ramlibacter aurantiacus</name>
    <dbReference type="NCBI Taxonomy" id="2801330"/>
    <lineage>
        <taxon>Bacteria</taxon>
        <taxon>Pseudomonadati</taxon>
        <taxon>Pseudomonadota</taxon>
        <taxon>Betaproteobacteria</taxon>
        <taxon>Burkholderiales</taxon>
        <taxon>Comamonadaceae</taxon>
        <taxon>Ramlibacter</taxon>
    </lineage>
</organism>
<evidence type="ECO:0000313" key="3">
    <source>
        <dbReference type="Proteomes" id="UP000613011"/>
    </source>
</evidence>
<feature type="compositionally biased region" description="Basic and acidic residues" evidence="1">
    <location>
        <begin position="54"/>
        <end position="68"/>
    </location>
</feature>
<feature type="compositionally biased region" description="Low complexity" evidence="1">
    <location>
        <begin position="243"/>
        <end position="252"/>
    </location>
</feature>